<keyword evidence="3" id="KW-1185">Reference proteome</keyword>
<evidence type="ECO:0000313" key="2">
    <source>
        <dbReference type="EMBL" id="BBK23534.1"/>
    </source>
</evidence>
<keyword evidence="1" id="KW-0812">Transmembrane</keyword>
<accession>A0A6N4TM16</accession>
<evidence type="ECO:0000256" key="1">
    <source>
        <dbReference type="SAM" id="Phobius"/>
    </source>
</evidence>
<evidence type="ECO:0008006" key="4">
    <source>
        <dbReference type="Google" id="ProtNLM"/>
    </source>
</evidence>
<dbReference type="EMBL" id="AP019695">
    <property type="protein sequence ID" value="BBK23534.1"/>
    <property type="molecule type" value="Genomic_DNA"/>
</dbReference>
<reference evidence="3" key="1">
    <citation type="submission" date="2019-05" db="EMBL/GenBank/DDBJ databases">
        <title>Complete genome sequencing of Absiella argi strain JCM 30884.</title>
        <authorList>
            <person name="Sakamoto M."/>
            <person name="Murakami T."/>
            <person name="Mori H."/>
        </authorList>
    </citation>
    <scope>NUCLEOTIDE SEQUENCE [LARGE SCALE GENOMIC DNA]</scope>
    <source>
        <strain evidence="3">JCM 30884</strain>
    </source>
</reference>
<dbReference type="AlphaFoldDB" id="A0A6N4TM16"/>
<organism evidence="2 3">
    <name type="scientific">Amedibacterium intestinale</name>
    <dbReference type="NCBI Taxonomy" id="2583452"/>
    <lineage>
        <taxon>Bacteria</taxon>
        <taxon>Bacillati</taxon>
        <taxon>Bacillota</taxon>
        <taxon>Erysipelotrichia</taxon>
        <taxon>Erysipelotrichales</taxon>
        <taxon>Erysipelotrichaceae</taxon>
        <taxon>Amedibacterium</taxon>
    </lineage>
</organism>
<name>A0A6N4TM16_9FIRM</name>
<proteinExistence type="predicted"/>
<dbReference type="Gene3D" id="3.40.50.2000">
    <property type="entry name" value="Glycogen Phosphorylase B"/>
    <property type="match status" value="1"/>
</dbReference>
<sequence>MKALIILADNIYLTPYIKFYTTILDSEEIDYDIVYWDKNSNEKIIGKRYFRFVCDGEKKSDKVIGYLKYRKYIKNLIKQNSYFALIPLHAVIYFIIFDVLNNKFKGKYIFDVRDYSYEKSLIYRWMQKRLAENSIINIISSKGYKAFLPDGEYYVSHNIPYGNYKKYKQLSNTENLVIQLSYIGLIRFMEQNKKILLFFKNDKRFHLNFIGTNAKQLEEFCDVNEIKNATFIDTFDSKDTLEFYKSTDLIMNLYGNHTPLLDYALSNKLYYSACLYKPILVCEDTYMEKISTEYNIGFTLKMEKEKEKDDLYNYIKCLDREKYIKNCDLFMEDVFKDIAELEEKTIERLREIKNRVRL</sequence>
<dbReference type="RefSeq" id="WP_163052349.1">
    <property type="nucleotide sequence ID" value="NZ_AP019695.1"/>
</dbReference>
<dbReference type="Proteomes" id="UP000464754">
    <property type="component" value="Chromosome"/>
</dbReference>
<evidence type="ECO:0000313" key="3">
    <source>
        <dbReference type="Proteomes" id="UP000464754"/>
    </source>
</evidence>
<protein>
    <recommendedName>
        <fullName evidence="4">Capsular polysaccharide biosynthesis protein</fullName>
    </recommendedName>
</protein>
<gene>
    <name evidence="2" type="ORF">Aargi30884_24370</name>
</gene>
<dbReference type="KEGG" id="aarg:Aargi30884_24370"/>
<keyword evidence="1" id="KW-1133">Transmembrane helix</keyword>
<keyword evidence="1" id="KW-0472">Membrane</keyword>
<feature type="transmembrane region" description="Helical" evidence="1">
    <location>
        <begin position="80"/>
        <end position="100"/>
    </location>
</feature>